<proteinExistence type="predicted"/>
<protein>
    <submittedName>
        <fullName evidence="1">Uncharacterized protein</fullName>
    </submittedName>
</protein>
<dbReference type="Proteomes" id="UP000017174">
    <property type="component" value="Unassembled WGS sequence"/>
</dbReference>
<name>U7UYS1_9MICC</name>
<sequence length="46" mass="5406">MHLLPCAQIFRRNSRGEGRFSGLYRCRCSLHVSCERVHSRPFVIET</sequence>
<dbReference type="EMBL" id="AXZG01000068">
    <property type="protein sequence ID" value="ERT64049.1"/>
    <property type="molecule type" value="Genomic_DNA"/>
</dbReference>
<reference evidence="1 2" key="1">
    <citation type="submission" date="2013-08" db="EMBL/GenBank/DDBJ databases">
        <authorList>
            <person name="Weinstock G."/>
            <person name="Sodergren E."/>
            <person name="Wylie T."/>
            <person name="Fulton L."/>
            <person name="Fulton R."/>
            <person name="Fronick C."/>
            <person name="O'Laughlin M."/>
            <person name="Godfrey J."/>
            <person name="Miner T."/>
            <person name="Herter B."/>
            <person name="Appelbaum E."/>
            <person name="Cordes M."/>
            <person name="Lek S."/>
            <person name="Wollam A."/>
            <person name="Pepin K.H."/>
            <person name="Palsikar V.B."/>
            <person name="Mitreva M."/>
            <person name="Wilson R.K."/>
        </authorList>
    </citation>
    <scope>NUCLEOTIDE SEQUENCE [LARGE SCALE GENOMIC DNA]</scope>
    <source>
        <strain evidence="1 2">F0184</strain>
    </source>
</reference>
<accession>U7UYS1</accession>
<evidence type="ECO:0000313" key="1">
    <source>
        <dbReference type="EMBL" id="ERT64049.1"/>
    </source>
</evidence>
<evidence type="ECO:0000313" key="2">
    <source>
        <dbReference type="Proteomes" id="UP000017174"/>
    </source>
</evidence>
<comment type="caution">
    <text evidence="1">The sequence shown here is derived from an EMBL/GenBank/DDBJ whole genome shotgun (WGS) entry which is preliminary data.</text>
</comment>
<gene>
    <name evidence="1" type="ORF">HMPREF0742_02424</name>
</gene>
<dbReference type="HOGENOM" id="CLU_3188556_0_0_11"/>
<organism evidence="1 2">
    <name type="scientific">Rothia aeria F0184</name>
    <dbReference type="NCBI Taxonomy" id="888019"/>
    <lineage>
        <taxon>Bacteria</taxon>
        <taxon>Bacillati</taxon>
        <taxon>Actinomycetota</taxon>
        <taxon>Actinomycetes</taxon>
        <taxon>Micrococcales</taxon>
        <taxon>Micrococcaceae</taxon>
        <taxon>Rothia</taxon>
    </lineage>
</organism>
<dbReference type="AlphaFoldDB" id="U7UYS1"/>